<feature type="transmembrane region" description="Helical" evidence="6">
    <location>
        <begin position="231"/>
        <end position="258"/>
    </location>
</feature>
<evidence type="ECO:0000256" key="3">
    <source>
        <dbReference type="ARBA" id="ARBA00022692"/>
    </source>
</evidence>
<gene>
    <name evidence="7" type="ORF">ACFQ5M_02715</name>
</gene>
<sequence length="373" mass="42728">MELYDRFLKNERLRRMTVLVLLIAILWLVRSAMNTLLLTFIFTYLVVHLIRLVQRKFPKFSPIFVVIPLYLLIIAGLYFVISHYMPILMHQFTKLFNLIYHFLERPDVDSNAIMSYVSDWVQKLNLNAQIKSSISEIIKYATNIGGAGITFFVSFLLSFFYALEVDKLDHFGKLFLKSDYGWFFEDLYYFGQKFVNSFGVVLEAQLLIAVVNTILTTITITVMGLPSVVPLAAMVFFLSLIPVAGVVVSLIPLSFVAYTVGGFRYIIYILIMIIIIHAIEAYILNPKFMSSRTQLPVFFTFVVLLAAERLFGTWGLIVGIPIFTFFLDVLGVKEIGGSKKKGPKLPFDPEQLKKHKFRNTKSLESKENSAEKK</sequence>
<name>A0ABW4J490_9LACO</name>
<dbReference type="PANTHER" id="PTHR21716:SF62">
    <property type="entry name" value="TRANSPORT PROTEIN YDBI-RELATED"/>
    <property type="match status" value="1"/>
</dbReference>
<comment type="caution">
    <text evidence="7">The sequence shown here is derived from an EMBL/GenBank/DDBJ whole genome shotgun (WGS) entry which is preliminary data.</text>
</comment>
<feature type="transmembrane region" description="Helical" evidence="6">
    <location>
        <begin position="265"/>
        <end position="285"/>
    </location>
</feature>
<keyword evidence="4 6" id="KW-1133">Transmembrane helix</keyword>
<accession>A0ABW4J490</accession>
<dbReference type="InterPro" id="IPR002549">
    <property type="entry name" value="AI-2E-like"/>
</dbReference>
<organism evidence="7 8">
    <name type="scientific">Agrilactobacillus yilanensis</name>
    <dbReference type="NCBI Taxonomy" id="2485997"/>
    <lineage>
        <taxon>Bacteria</taxon>
        <taxon>Bacillati</taxon>
        <taxon>Bacillota</taxon>
        <taxon>Bacilli</taxon>
        <taxon>Lactobacillales</taxon>
        <taxon>Lactobacillaceae</taxon>
        <taxon>Agrilactobacillus</taxon>
    </lineage>
</organism>
<protein>
    <submittedName>
        <fullName evidence="7">AI-2E family transporter</fullName>
    </submittedName>
</protein>
<feature type="transmembrane region" description="Helical" evidence="6">
    <location>
        <begin position="206"/>
        <end position="225"/>
    </location>
</feature>
<dbReference type="PANTHER" id="PTHR21716">
    <property type="entry name" value="TRANSMEMBRANE PROTEIN"/>
    <property type="match status" value="1"/>
</dbReference>
<dbReference type="RefSeq" id="WP_125715095.1">
    <property type="nucleotide sequence ID" value="NZ_JBHTOP010000004.1"/>
</dbReference>
<feature type="transmembrane region" description="Helical" evidence="6">
    <location>
        <begin position="60"/>
        <end position="81"/>
    </location>
</feature>
<dbReference type="Pfam" id="PF01594">
    <property type="entry name" value="AI-2E_transport"/>
    <property type="match status" value="1"/>
</dbReference>
<evidence type="ECO:0000256" key="4">
    <source>
        <dbReference type="ARBA" id="ARBA00022989"/>
    </source>
</evidence>
<evidence type="ECO:0000313" key="7">
    <source>
        <dbReference type="EMBL" id="MFD1671006.1"/>
    </source>
</evidence>
<reference evidence="8" key="1">
    <citation type="journal article" date="2019" name="Int. J. Syst. Evol. Microbiol.">
        <title>The Global Catalogue of Microorganisms (GCM) 10K type strain sequencing project: providing services to taxonomists for standard genome sequencing and annotation.</title>
        <authorList>
            <consortium name="The Broad Institute Genomics Platform"/>
            <consortium name="The Broad Institute Genome Sequencing Center for Infectious Disease"/>
            <person name="Wu L."/>
            <person name="Ma J."/>
        </authorList>
    </citation>
    <scope>NUCLEOTIDE SEQUENCE [LARGE SCALE GENOMIC DNA]</scope>
    <source>
        <strain evidence="8">CCM 8896</strain>
    </source>
</reference>
<evidence type="ECO:0000256" key="2">
    <source>
        <dbReference type="ARBA" id="ARBA00009773"/>
    </source>
</evidence>
<evidence type="ECO:0000256" key="5">
    <source>
        <dbReference type="ARBA" id="ARBA00023136"/>
    </source>
</evidence>
<comment type="similarity">
    <text evidence="2">Belongs to the autoinducer-2 exporter (AI-2E) (TC 2.A.86) family.</text>
</comment>
<keyword evidence="8" id="KW-1185">Reference proteome</keyword>
<proteinExistence type="inferred from homology"/>
<evidence type="ECO:0000256" key="6">
    <source>
        <dbReference type="SAM" id="Phobius"/>
    </source>
</evidence>
<keyword evidence="3 6" id="KW-0812">Transmembrane</keyword>
<dbReference type="Proteomes" id="UP001597267">
    <property type="component" value="Unassembled WGS sequence"/>
</dbReference>
<comment type="subcellular location">
    <subcellularLocation>
        <location evidence="1">Membrane</location>
        <topology evidence="1">Multi-pass membrane protein</topology>
    </subcellularLocation>
</comment>
<feature type="transmembrane region" description="Helical" evidence="6">
    <location>
        <begin position="297"/>
        <end position="330"/>
    </location>
</feature>
<evidence type="ECO:0000256" key="1">
    <source>
        <dbReference type="ARBA" id="ARBA00004141"/>
    </source>
</evidence>
<dbReference type="EMBL" id="JBHTOP010000004">
    <property type="protein sequence ID" value="MFD1671006.1"/>
    <property type="molecule type" value="Genomic_DNA"/>
</dbReference>
<evidence type="ECO:0000313" key="8">
    <source>
        <dbReference type="Proteomes" id="UP001597267"/>
    </source>
</evidence>
<keyword evidence="5 6" id="KW-0472">Membrane</keyword>
<feature type="transmembrane region" description="Helical" evidence="6">
    <location>
        <begin position="140"/>
        <end position="163"/>
    </location>
</feature>